<sequence>MQNIQDKAFDELFKEKLGDAEIQPSANLWGNIVAGLQPAAKRRFPVYWMAAALALIVVGLGLLMPETEKVRLQAPAQLAVREDVAVAVAPPALDLTGAGATAATSYKSTPLVIAPRLKADIENKSDRPKMQPERAADRLVNKQEEVVEEPVQSPKPVNETMIASANMQEDNQPDLTVTKTDETAGKGIRNVGDLINFVVNKVDRREKKVIQFETDDDNSSIVALNIGFIKFNRKSDK</sequence>
<protein>
    <submittedName>
        <fullName evidence="1">Uncharacterized protein</fullName>
    </submittedName>
</protein>
<proteinExistence type="predicted"/>
<evidence type="ECO:0000313" key="2">
    <source>
        <dbReference type="Proteomes" id="UP001246858"/>
    </source>
</evidence>
<name>A0ACC6L4J7_9SPHI</name>
<dbReference type="EMBL" id="JAVDTF010000007">
    <property type="protein sequence ID" value="MDR6786583.1"/>
    <property type="molecule type" value="Genomic_DNA"/>
</dbReference>
<accession>A0ACC6L4J7</accession>
<gene>
    <name evidence="1" type="ORF">J2X78_005178</name>
</gene>
<evidence type="ECO:0000313" key="1">
    <source>
        <dbReference type="EMBL" id="MDR6786583.1"/>
    </source>
</evidence>
<keyword evidence="2" id="KW-1185">Reference proteome</keyword>
<organism evidence="1 2">
    <name type="scientific">Pedobacter africanus</name>
    <dbReference type="NCBI Taxonomy" id="151894"/>
    <lineage>
        <taxon>Bacteria</taxon>
        <taxon>Pseudomonadati</taxon>
        <taxon>Bacteroidota</taxon>
        <taxon>Sphingobacteriia</taxon>
        <taxon>Sphingobacteriales</taxon>
        <taxon>Sphingobacteriaceae</taxon>
        <taxon>Pedobacter</taxon>
    </lineage>
</organism>
<reference evidence="1" key="1">
    <citation type="submission" date="2023-07" db="EMBL/GenBank/DDBJ databases">
        <title>Sorghum-associated microbial communities from plants grown in Nebraska, USA.</title>
        <authorList>
            <person name="Schachtman D."/>
        </authorList>
    </citation>
    <scope>NUCLEOTIDE SEQUENCE</scope>
    <source>
        <strain evidence="1">2697</strain>
    </source>
</reference>
<dbReference type="Proteomes" id="UP001246858">
    <property type="component" value="Unassembled WGS sequence"/>
</dbReference>
<comment type="caution">
    <text evidence="1">The sequence shown here is derived from an EMBL/GenBank/DDBJ whole genome shotgun (WGS) entry which is preliminary data.</text>
</comment>